<evidence type="ECO:0000256" key="5">
    <source>
        <dbReference type="PROSITE-ProRule" id="PRU01240"/>
    </source>
</evidence>
<dbReference type="PANTHER" id="PTHR43806">
    <property type="entry name" value="PEPTIDASE S8"/>
    <property type="match status" value="1"/>
</dbReference>
<evidence type="ECO:0000256" key="3">
    <source>
        <dbReference type="ARBA" id="ARBA00022801"/>
    </source>
</evidence>
<reference evidence="8 9" key="1">
    <citation type="submission" date="2024-01" db="EMBL/GenBank/DDBJ databases">
        <title>Draft genome sequences of three bacterial strains isolated from Acacia saligna represent a potential new species within the genus Rhizobium.</title>
        <authorList>
            <person name="Tambong J.T."/>
            <person name="Mnasri B."/>
        </authorList>
    </citation>
    <scope>NUCLEOTIDE SEQUENCE [LARGE SCALE GENOMIC DNA]</scope>
    <source>
        <strain evidence="8 9">1AS12I</strain>
    </source>
</reference>
<dbReference type="InterPro" id="IPR023828">
    <property type="entry name" value="Peptidase_S8_Ser-AS"/>
</dbReference>
<evidence type="ECO:0000256" key="1">
    <source>
        <dbReference type="ARBA" id="ARBA00011073"/>
    </source>
</evidence>
<sequence length="383" mass="40581">MTAQTVELEVVDATPDQLRRAERDEAVKAYARPMPLKLIAPRRASKATSRQQVEAAVLAGKSWGVEAVCGPNPDYDGEGVIVAVLDTGINREHAAFNDPNLEIVERDFTGSGGGDTDGHGTHCAATIFGRNVNGVRIGVAPGIRKALIGKVIGGSAGTEALLEGFQWALSSGANVISMSLGFDFPSYREWLVDKGYASEAATSQALETFMDNIRLFDTLLEMNRHQQSIGRSAVVVAAAGNESGRDAAKPYVIQRSSPSAAIGVISVGAVMEMADGLTVAPFSNTNPTLVGPGVGIVSAGKITKRKKDALEAMDGTSMACPHIAGLAALHWQAAASHDRKSEEIAERVRRSCSRDRIYYEESTIADIGQGLALAPVKKPVRQR</sequence>
<proteinExistence type="inferred from homology"/>
<feature type="domain" description="Peptidase S8/S53" evidence="7">
    <location>
        <begin position="77"/>
        <end position="342"/>
    </location>
</feature>
<dbReference type="Pfam" id="PF00082">
    <property type="entry name" value="Peptidase_S8"/>
    <property type="match status" value="1"/>
</dbReference>
<comment type="caution">
    <text evidence="8">The sequence shown here is derived from an EMBL/GenBank/DDBJ whole genome shotgun (WGS) entry which is preliminary data.</text>
</comment>
<dbReference type="PROSITE" id="PS00138">
    <property type="entry name" value="SUBTILASE_SER"/>
    <property type="match status" value="1"/>
</dbReference>
<dbReference type="RefSeq" id="WP_335924659.1">
    <property type="nucleotide sequence ID" value="NZ_JBAMYC010000026.1"/>
</dbReference>
<dbReference type="EMBL" id="JBAMYC010000026">
    <property type="protein sequence ID" value="MEI1252589.1"/>
    <property type="molecule type" value="Genomic_DNA"/>
</dbReference>
<feature type="active site" description="Charge relay system" evidence="5">
    <location>
        <position position="317"/>
    </location>
</feature>
<protein>
    <submittedName>
        <fullName evidence="8">S8 family serine peptidase</fullName>
    </submittedName>
</protein>
<evidence type="ECO:0000256" key="2">
    <source>
        <dbReference type="ARBA" id="ARBA00022670"/>
    </source>
</evidence>
<evidence type="ECO:0000256" key="6">
    <source>
        <dbReference type="RuleBase" id="RU003355"/>
    </source>
</evidence>
<dbReference type="InterPro" id="IPR050131">
    <property type="entry name" value="Peptidase_S8_subtilisin-like"/>
</dbReference>
<dbReference type="InterPro" id="IPR023827">
    <property type="entry name" value="Peptidase_S8_Asp-AS"/>
</dbReference>
<dbReference type="Gene3D" id="3.40.50.200">
    <property type="entry name" value="Peptidase S8/S53 domain"/>
    <property type="match status" value="1"/>
</dbReference>
<dbReference type="PANTHER" id="PTHR43806:SF11">
    <property type="entry name" value="CEREVISIN-RELATED"/>
    <property type="match status" value="1"/>
</dbReference>
<keyword evidence="4 5" id="KW-0720">Serine protease</keyword>
<dbReference type="SUPFAM" id="SSF52743">
    <property type="entry name" value="Subtilisin-like"/>
    <property type="match status" value="1"/>
</dbReference>
<dbReference type="InterPro" id="IPR000209">
    <property type="entry name" value="Peptidase_S8/S53_dom"/>
</dbReference>
<gene>
    <name evidence="8" type="ORF">V8Q02_32040</name>
</gene>
<feature type="active site" description="Charge relay system" evidence="5">
    <location>
        <position position="86"/>
    </location>
</feature>
<dbReference type="InterPro" id="IPR036852">
    <property type="entry name" value="Peptidase_S8/S53_dom_sf"/>
</dbReference>
<keyword evidence="9" id="KW-1185">Reference proteome</keyword>
<dbReference type="PROSITE" id="PS00136">
    <property type="entry name" value="SUBTILASE_ASP"/>
    <property type="match status" value="1"/>
</dbReference>
<evidence type="ECO:0000256" key="4">
    <source>
        <dbReference type="ARBA" id="ARBA00022825"/>
    </source>
</evidence>
<keyword evidence="3 5" id="KW-0378">Hydrolase</keyword>
<dbReference type="PROSITE" id="PS51892">
    <property type="entry name" value="SUBTILASE"/>
    <property type="match status" value="1"/>
</dbReference>
<dbReference type="PRINTS" id="PR00723">
    <property type="entry name" value="SUBTILISIN"/>
</dbReference>
<comment type="similarity">
    <text evidence="1 5 6">Belongs to the peptidase S8 family.</text>
</comment>
<name>A0ABU8CV99_9HYPH</name>
<dbReference type="InterPro" id="IPR015500">
    <property type="entry name" value="Peptidase_S8_subtilisin-rel"/>
</dbReference>
<organism evidence="8 9">
    <name type="scientific">Rhizobium aouanii</name>
    <dbReference type="NCBI Taxonomy" id="3118145"/>
    <lineage>
        <taxon>Bacteria</taxon>
        <taxon>Pseudomonadati</taxon>
        <taxon>Pseudomonadota</taxon>
        <taxon>Alphaproteobacteria</taxon>
        <taxon>Hyphomicrobiales</taxon>
        <taxon>Rhizobiaceae</taxon>
        <taxon>Rhizobium/Agrobacterium group</taxon>
        <taxon>Rhizobium</taxon>
    </lineage>
</organism>
<evidence type="ECO:0000313" key="9">
    <source>
        <dbReference type="Proteomes" id="UP001531129"/>
    </source>
</evidence>
<feature type="active site" description="Charge relay system" evidence="5">
    <location>
        <position position="119"/>
    </location>
</feature>
<accession>A0ABU8CV99</accession>
<evidence type="ECO:0000259" key="7">
    <source>
        <dbReference type="Pfam" id="PF00082"/>
    </source>
</evidence>
<dbReference type="Proteomes" id="UP001531129">
    <property type="component" value="Unassembled WGS sequence"/>
</dbReference>
<evidence type="ECO:0000313" key="8">
    <source>
        <dbReference type="EMBL" id="MEI1252589.1"/>
    </source>
</evidence>
<keyword evidence="2 5" id="KW-0645">Protease</keyword>